<comment type="catalytic activity">
    <reaction evidence="1">
        <text>ATP + protein L-histidine = ADP + protein N-phospho-L-histidine.</text>
        <dbReference type="EC" id="2.7.13.3"/>
    </reaction>
</comment>
<dbReference type="SMART" id="SM00448">
    <property type="entry name" value="REC"/>
    <property type="match status" value="1"/>
</dbReference>
<feature type="compositionally biased region" description="Low complexity" evidence="7">
    <location>
        <begin position="27"/>
        <end position="38"/>
    </location>
</feature>
<keyword evidence="4" id="KW-0808">Transferase</keyword>
<dbReference type="Pfam" id="PF00512">
    <property type="entry name" value="HisKA"/>
    <property type="match status" value="1"/>
</dbReference>
<dbReference type="Gene3D" id="3.30.565.10">
    <property type="entry name" value="Histidine kinase-like ATPase, C-terminal domain"/>
    <property type="match status" value="1"/>
</dbReference>
<dbReference type="InterPro" id="IPR001789">
    <property type="entry name" value="Sig_transdc_resp-reg_receiver"/>
</dbReference>
<reference evidence="10" key="1">
    <citation type="submission" date="2021-02" db="EMBL/GenBank/DDBJ databases">
        <title>Genome sequence Cadophora malorum strain M34.</title>
        <authorList>
            <person name="Stefanovic E."/>
            <person name="Vu D."/>
            <person name="Scully C."/>
            <person name="Dijksterhuis J."/>
            <person name="Roader J."/>
            <person name="Houbraken J."/>
        </authorList>
    </citation>
    <scope>NUCLEOTIDE SEQUENCE</scope>
    <source>
        <strain evidence="10">M34</strain>
    </source>
</reference>
<gene>
    <name evidence="10" type="ORF">IFR04_008192</name>
</gene>
<proteinExistence type="predicted"/>
<dbReference type="InterPro" id="IPR003661">
    <property type="entry name" value="HisK_dim/P_dom"/>
</dbReference>
<evidence type="ECO:0000256" key="7">
    <source>
        <dbReference type="SAM" id="MobiDB-lite"/>
    </source>
</evidence>
<evidence type="ECO:0000313" key="10">
    <source>
        <dbReference type="EMBL" id="KAG4418656.1"/>
    </source>
</evidence>
<dbReference type="InterPro" id="IPR003594">
    <property type="entry name" value="HATPase_dom"/>
</dbReference>
<sequence length="1056" mass="118984">MCLLDWVWSGRKRAKEGEGVAEDSMRAAAAAGQDQQDQPNIQTLDQGTGQNHSRDHGRDSQNQQEPQVDNLVQVTSSKTEVAIDTPAPSGASQTSIRNSKPQLSPLDEDDWSLLIPDSPHVRFFRETDWASTFLGPIKRWDHALRLNVFTVLADSRAACVYWGAHRVAIYNEAFIPLAGKTHPMLMGATFKQGFPEIWQHFEQVFNLAESTGQASIVNDMEMFVERNGFLEEAFFNGNFIPLRGDTGKIEGFYNGVHEVTRAKINERRRIMLNGLHMPSPEDKRRLTSHVIPMLKENPWDFPMAMIYKVDDTLPGPCPLVLRGNIGFPEHHPLAVEVADISSDVGLMPLMRKARWKMLTVPVDESFDGVKWSRFGEPSRHVTILPISDPGRLYGFLIVGANPRRPLDEDYHQFMQDLGTKISSMAGSILNAEETRKREASLQRELADRMRQIRYMAENASVGMQYIAVDGSLIWANDEYYRLTDHPRGEESQFPLSFMDVFVDEDQAKAMDNWKRLVQGESSVSTEMRLKRMFNPPSGDPEPAIVLIHSFRVVEEGRLKSLMAFTTDVSAFKWAEASEARKAAAAQEAKRQQEEFIDFVSHELRNPLSAIFQLAETIITSFPAPDGNAITQSQLIDALNGNIDNAKTILMCAKHQKRIVDDVLTLSKLEYTMLSVSPLPVQVPELVNKWMKMFESQLLSADITIKTRAHASLDSLNDDWILCDESRVQQIFINLMTNAIKFTKAESRRQIEVEFGVTASNPRESFSKDIKWAPNHREVEDLTEHPEWGLGEPLYFTISVTDTGIGMTNEEIKKLFGRFKQANARTSIKYGGSGLGLFLSGRLAEKQSGEIGVSSQIGQGSTFAFYVKSRRTQKHGVSTPDKIQLSLPVRSRSMSSAFQIAAVDFNKIHVLLVEDNLVNQKIVRKQLVKAGCVVYVANHGLEALDVLRESDIWFEKPAESKHLDIILMDWQMPVMDGLTCSREIRKLETEKKITRHVEIIATTANARDEQIETAIASGIDSVMSKPFMVSDLLIKMKERLSIASSDKQNTAGYSFWE</sequence>
<name>A0A8H7TGT9_9HELO</name>
<dbReference type="PRINTS" id="PR00344">
    <property type="entry name" value="BCTRLSENSOR"/>
</dbReference>
<dbReference type="PROSITE" id="PS50110">
    <property type="entry name" value="RESPONSE_REGULATORY"/>
    <property type="match status" value="1"/>
</dbReference>
<dbReference type="SUPFAM" id="SSF55874">
    <property type="entry name" value="ATPase domain of HSP90 chaperone/DNA topoisomerase II/histidine kinase"/>
    <property type="match status" value="1"/>
</dbReference>
<evidence type="ECO:0000256" key="6">
    <source>
        <dbReference type="PROSITE-ProRule" id="PRU00169"/>
    </source>
</evidence>
<keyword evidence="3 6" id="KW-0597">Phosphoprotein</keyword>
<accession>A0A8H7TGT9</accession>
<protein>
    <recommendedName>
        <fullName evidence="2">histidine kinase</fullName>
        <ecNumber evidence="2">2.7.13.3</ecNumber>
    </recommendedName>
</protein>
<evidence type="ECO:0000256" key="1">
    <source>
        <dbReference type="ARBA" id="ARBA00000085"/>
    </source>
</evidence>
<dbReference type="Gene3D" id="3.40.50.2300">
    <property type="match status" value="1"/>
</dbReference>
<dbReference type="AlphaFoldDB" id="A0A8H7TGT9"/>
<dbReference type="SUPFAM" id="SSF55785">
    <property type="entry name" value="PYP-like sensor domain (PAS domain)"/>
    <property type="match status" value="1"/>
</dbReference>
<dbReference type="GO" id="GO:0009927">
    <property type="term" value="F:histidine phosphotransfer kinase activity"/>
    <property type="evidence" value="ECO:0007669"/>
    <property type="project" value="TreeGrafter"/>
</dbReference>
<feature type="domain" description="Response regulatory" evidence="9">
    <location>
        <begin position="908"/>
        <end position="1039"/>
    </location>
</feature>
<dbReference type="SUPFAM" id="SSF47384">
    <property type="entry name" value="Homodimeric domain of signal transducing histidine kinase"/>
    <property type="match status" value="1"/>
</dbReference>
<dbReference type="InterPro" id="IPR036890">
    <property type="entry name" value="HATPase_C_sf"/>
</dbReference>
<dbReference type="InterPro" id="IPR011006">
    <property type="entry name" value="CheY-like_superfamily"/>
</dbReference>
<dbReference type="PROSITE" id="PS50109">
    <property type="entry name" value="HIS_KIN"/>
    <property type="match status" value="1"/>
</dbReference>
<dbReference type="OrthoDB" id="60033at2759"/>
<dbReference type="EMBL" id="JAFJYH010000123">
    <property type="protein sequence ID" value="KAG4418656.1"/>
    <property type="molecule type" value="Genomic_DNA"/>
</dbReference>
<feature type="region of interest" description="Disordered" evidence="7">
    <location>
        <begin position="12"/>
        <end position="68"/>
    </location>
</feature>
<feature type="modified residue" description="4-aspartylphosphate" evidence="6">
    <location>
        <position position="968"/>
    </location>
</feature>
<evidence type="ECO:0000256" key="5">
    <source>
        <dbReference type="ARBA" id="ARBA00022777"/>
    </source>
</evidence>
<dbReference type="PANTHER" id="PTHR43047">
    <property type="entry name" value="TWO-COMPONENT HISTIDINE PROTEIN KINASE"/>
    <property type="match status" value="1"/>
</dbReference>
<feature type="region of interest" description="Disordered" evidence="7">
    <location>
        <begin position="81"/>
        <end position="109"/>
    </location>
</feature>
<keyword evidence="11" id="KW-1185">Reference proteome</keyword>
<feature type="compositionally biased region" description="Polar residues" evidence="7">
    <location>
        <begin position="90"/>
        <end position="102"/>
    </location>
</feature>
<evidence type="ECO:0000256" key="4">
    <source>
        <dbReference type="ARBA" id="ARBA00022679"/>
    </source>
</evidence>
<dbReference type="GO" id="GO:0005886">
    <property type="term" value="C:plasma membrane"/>
    <property type="evidence" value="ECO:0007669"/>
    <property type="project" value="TreeGrafter"/>
</dbReference>
<dbReference type="Gene3D" id="3.30.450.20">
    <property type="entry name" value="PAS domain"/>
    <property type="match status" value="2"/>
</dbReference>
<evidence type="ECO:0000259" key="8">
    <source>
        <dbReference type="PROSITE" id="PS50109"/>
    </source>
</evidence>
<keyword evidence="5" id="KW-0418">Kinase</keyword>
<dbReference type="SMART" id="SM00387">
    <property type="entry name" value="HATPase_c"/>
    <property type="match status" value="1"/>
</dbReference>
<dbReference type="PANTHER" id="PTHR43047:SF72">
    <property type="entry name" value="OSMOSENSING HISTIDINE PROTEIN KINASE SLN1"/>
    <property type="match status" value="1"/>
</dbReference>
<feature type="compositionally biased region" description="Polar residues" evidence="7">
    <location>
        <begin position="39"/>
        <end position="51"/>
    </location>
</feature>
<dbReference type="Pfam" id="PF00072">
    <property type="entry name" value="Response_reg"/>
    <property type="match status" value="1"/>
</dbReference>
<feature type="domain" description="Histidine kinase" evidence="8">
    <location>
        <begin position="598"/>
        <end position="870"/>
    </location>
</feature>
<comment type="caution">
    <text evidence="10">The sequence shown here is derived from an EMBL/GenBank/DDBJ whole genome shotgun (WGS) entry which is preliminary data.</text>
</comment>
<dbReference type="Pfam" id="PF02518">
    <property type="entry name" value="HATPase_c"/>
    <property type="match status" value="1"/>
</dbReference>
<dbReference type="CDD" id="cd17546">
    <property type="entry name" value="REC_hyHK_CKI1_RcsC-like"/>
    <property type="match status" value="1"/>
</dbReference>
<evidence type="ECO:0000256" key="3">
    <source>
        <dbReference type="ARBA" id="ARBA00022553"/>
    </source>
</evidence>
<evidence type="ECO:0000259" key="9">
    <source>
        <dbReference type="PROSITE" id="PS50110"/>
    </source>
</evidence>
<organism evidence="10 11">
    <name type="scientific">Cadophora malorum</name>
    <dbReference type="NCBI Taxonomy" id="108018"/>
    <lineage>
        <taxon>Eukaryota</taxon>
        <taxon>Fungi</taxon>
        <taxon>Dikarya</taxon>
        <taxon>Ascomycota</taxon>
        <taxon>Pezizomycotina</taxon>
        <taxon>Leotiomycetes</taxon>
        <taxon>Helotiales</taxon>
        <taxon>Ploettnerulaceae</taxon>
        <taxon>Cadophora</taxon>
    </lineage>
</organism>
<dbReference type="SUPFAM" id="SSF52172">
    <property type="entry name" value="CheY-like"/>
    <property type="match status" value="1"/>
</dbReference>
<dbReference type="InterPro" id="IPR005467">
    <property type="entry name" value="His_kinase_dom"/>
</dbReference>
<dbReference type="GO" id="GO:0000155">
    <property type="term" value="F:phosphorelay sensor kinase activity"/>
    <property type="evidence" value="ECO:0007669"/>
    <property type="project" value="InterPro"/>
</dbReference>
<dbReference type="InterPro" id="IPR036097">
    <property type="entry name" value="HisK_dim/P_sf"/>
</dbReference>
<dbReference type="EC" id="2.7.13.3" evidence="2"/>
<evidence type="ECO:0000313" key="11">
    <source>
        <dbReference type="Proteomes" id="UP000664132"/>
    </source>
</evidence>
<dbReference type="Gene3D" id="1.10.287.130">
    <property type="match status" value="1"/>
</dbReference>
<dbReference type="InterPro" id="IPR035965">
    <property type="entry name" value="PAS-like_dom_sf"/>
</dbReference>
<dbReference type="InterPro" id="IPR004358">
    <property type="entry name" value="Sig_transdc_His_kin-like_C"/>
</dbReference>
<dbReference type="SMART" id="SM00388">
    <property type="entry name" value="HisKA"/>
    <property type="match status" value="1"/>
</dbReference>
<evidence type="ECO:0000256" key="2">
    <source>
        <dbReference type="ARBA" id="ARBA00012438"/>
    </source>
</evidence>
<dbReference type="CDD" id="cd00082">
    <property type="entry name" value="HisKA"/>
    <property type="match status" value="1"/>
</dbReference>
<dbReference type="Proteomes" id="UP000664132">
    <property type="component" value="Unassembled WGS sequence"/>
</dbReference>